<sequence>MQNQQVNEKMNFIEYVRWVFMENQNSSRQVEEIEKLDVSLASLQQLDGDDMGKIHWMFRRCQSQEMLDLQTKFFLENHFILNHIFFFLLTIIHNTQATLEQISRLMKSIGIIQEEYELKLYHIENDELLKLSFEKIKIQTIDSINQQDFQKLFQVITIIKEISKVQFQELKELNKELDNENFNLFSIVQNLPAIMLEINSFQEKEFEEQIKKQQLQEKNKQKDRQRKSQKRQKENEKVQPQQVKQETIRMSKVIHHLKDKDQQNQILLFDGTIISGKIWIPNQDIYSIPLSISIQNQVKYFNIRMTHLNEGLKIDNYTILQYQGPLNNQFNPNVSKDQYYENVDGILTYYNDADSFQYKGCFQDGLFDGIGRMYKWGSLQYIGDFRAGIKHGFGKECFQNEVFLHGKFENNKKNGIFTFYKCNDYSTRDKVWEQLKNQPQKMYYQGNEVQYIYQANDFNSQQQKSLIAPSRLIINYGDYGINNYQLKSLQPGRWLNSAIIDIVIKSIQTQRFLINQNYQNNTIFVNCAQFQDIFGSLITKDQPIETEVFKKIIDQHNMQKPLRFVFYFNLDRSHFLSVVYEDEKLYLLDSLNNRNPDLLHQIKKLLQIFEFNVIGDWQDFFISQQKNSYDCGVYTINYLCQIIKNIQLSIPEMIKKNCFRIEQSKINYIRYLIEKNFLQLGIELLQI</sequence>
<evidence type="ECO:0000256" key="4">
    <source>
        <dbReference type="SAM" id="MobiDB-lite"/>
    </source>
</evidence>
<reference evidence="6" key="1">
    <citation type="submission" date="2021-01" db="EMBL/GenBank/DDBJ databases">
        <authorList>
            <consortium name="Genoscope - CEA"/>
            <person name="William W."/>
        </authorList>
    </citation>
    <scope>NUCLEOTIDE SEQUENCE</scope>
</reference>
<dbReference type="GO" id="GO:0008234">
    <property type="term" value="F:cysteine-type peptidase activity"/>
    <property type="evidence" value="ECO:0007669"/>
    <property type="project" value="UniProtKB-KW"/>
</dbReference>
<dbReference type="Proteomes" id="UP000692954">
    <property type="component" value="Unassembled WGS sequence"/>
</dbReference>
<gene>
    <name evidence="6" type="ORF">PSON_ATCC_30995.1.T0150472</name>
</gene>
<evidence type="ECO:0000313" key="6">
    <source>
        <dbReference type="EMBL" id="CAD8061715.1"/>
    </source>
</evidence>
<protein>
    <recommendedName>
        <fullName evidence="5">Ubiquitin-like protease family profile domain-containing protein</fullName>
    </recommendedName>
</protein>
<keyword evidence="3" id="KW-0788">Thiol protease</keyword>
<dbReference type="PANTHER" id="PTHR46915:SF2">
    <property type="entry name" value="UBIQUITIN-LIKE PROTEASE 4"/>
    <property type="match status" value="1"/>
</dbReference>
<keyword evidence="1" id="KW-0645">Protease</keyword>
<feature type="domain" description="Ubiquitin-like protease family profile" evidence="5">
    <location>
        <begin position="479"/>
        <end position="642"/>
    </location>
</feature>
<dbReference type="PANTHER" id="PTHR46915">
    <property type="entry name" value="UBIQUITIN-LIKE PROTEASE 4-RELATED"/>
    <property type="match status" value="1"/>
</dbReference>
<name>A0A8S1L661_9CILI</name>
<evidence type="ECO:0000256" key="1">
    <source>
        <dbReference type="ARBA" id="ARBA00022670"/>
    </source>
</evidence>
<organism evidence="6 7">
    <name type="scientific">Paramecium sonneborni</name>
    <dbReference type="NCBI Taxonomy" id="65129"/>
    <lineage>
        <taxon>Eukaryota</taxon>
        <taxon>Sar</taxon>
        <taxon>Alveolata</taxon>
        <taxon>Ciliophora</taxon>
        <taxon>Intramacronucleata</taxon>
        <taxon>Oligohymenophorea</taxon>
        <taxon>Peniculida</taxon>
        <taxon>Parameciidae</taxon>
        <taxon>Paramecium</taxon>
    </lineage>
</organism>
<dbReference type="EMBL" id="CAJJDN010000015">
    <property type="protein sequence ID" value="CAD8061715.1"/>
    <property type="molecule type" value="Genomic_DNA"/>
</dbReference>
<keyword evidence="7" id="KW-1185">Reference proteome</keyword>
<proteinExistence type="predicted"/>
<dbReference type="InterPro" id="IPR003653">
    <property type="entry name" value="Peptidase_C48_C"/>
</dbReference>
<feature type="region of interest" description="Disordered" evidence="4">
    <location>
        <begin position="212"/>
        <end position="244"/>
    </location>
</feature>
<keyword evidence="2" id="KW-0378">Hydrolase</keyword>
<evidence type="ECO:0000259" key="5">
    <source>
        <dbReference type="PROSITE" id="PS50600"/>
    </source>
</evidence>
<dbReference type="OrthoDB" id="5065855at2759"/>
<accession>A0A8S1L661</accession>
<evidence type="ECO:0000313" key="7">
    <source>
        <dbReference type="Proteomes" id="UP000692954"/>
    </source>
</evidence>
<comment type="caution">
    <text evidence="6">The sequence shown here is derived from an EMBL/GenBank/DDBJ whole genome shotgun (WGS) entry which is preliminary data.</text>
</comment>
<dbReference type="GO" id="GO:0006508">
    <property type="term" value="P:proteolysis"/>
    <property type="evidence" value="ECO:0007669"/>
    <property type="project" value="UniProtKB-KW"/>
</dbReference>
<evidence type="ECO:0000256" key="3">
    <source>
        <dbReference type="ARBA" id="ARBA00022807"/>
    </source>
</evidence>
<dbReference type="AlphaFoldDB" id="A0A8S1L661"/>
<feature type="compositionally biased region" description="Basic and acidic residues" evidence="4">
    <location>
        <begin position="212"/>
        <end position="222"/>
    </location>
</feature>
<evidence type="ECO:0000256" key="2">
    <source>
        <dbReference type="ARBA" id="ARBA00022801"/>
    </source>
</evidence>
<dbReference type="PROSITE" id="PS50600">
    <property type="entry name" value="ULP_PROTEASE"/>
    <property type="match status" value="1"/>
</dbReference>